<proteinExistence type="predicted"/>
<dbReference type="RefSeq" id="XP_060407298.1">
    <property type="nucleotide sequence ID" value="XM_060550718.1"/>
</dbReference>
<comment type="caution">
    <text evidence="2">The sequence shown here is derived from an EMBL/GenBank/DDBJ whole genome shotgun (WGS) entry which is preliminary data.</text>
</comment>
<dbReference type="GeneID" id="85434958"/>
<feature type="compositionally biased region" description="Basic and acidic residues" evidence="1">
    <location>
        <begin position="39"/>
        <end position="52"/>
    </location>
</feature>
<evidence type="ECO:0000256" key="1">
    <source>
        <dbReference type="SAM" id="MobiDB-lite"/>
    </source>
</evidence>
<dbReference type="EMBL" id="JAHLJV010000165">
    <property type="protein sequence ID" value="KAK1566068.1"/>
    <property type="molecule type" value="Genomic_DNA"/>
</dbReference>
<evidence type="ECO:0000313" key="2">
    <source>
        <dbReference type="EMBL" id="KAK1566068.1"/>
    </source>
</evidence>
<keyword evidence="3" id="KW-1185">Reference proteome</keyword>
<evidence type="ECO:0000313" key="3">
    <source>
        <dbReference type="Proteomes" id="UP001230504"/>
    </source>
</evidence>
<accession>A0AAD8PJV9</accession>
<feature type="region of interest" description="Disordered" evidence="1">
    <location>
        <begin position="1"/>
        <end position="65"/>
    </location>
</feature>
<sequence length="103" mass="10751">MELGPRPGAGNVRPPQGWRAHGTAQGDGGLPGRGDSPGLDDRRLRSGGDHRCLPARPQRRSGEAPRVTYAGAVVVAGLTDGEACEPVRIGGVTPEALMREKPH</sequence>
<dbReference type="AlphaFoldDB" id="A0AAD8PJV9"/>
<gene>
    <name evidence="2" type="ORF">LY79DRAFT_113024</name>
</gene>
<dbReference type="Proteomes" id="UP001230504">
    <property type="component" value="Unassembled WGS sequence"/>
</dbReference>
<reference evidence="2" key="1">
    <citation type="submission" date="2021-06" db="EMBL/GenBank/DDBJ databases">
        <title>Comparative genomics, transcriptomics and evolutionary studies reveal genomic signatures of adaptation to plant cell wall in hemibiotrophic fungi.</title>
        <authorList>
            <consortium name="DOE Joint Genome Institute"/>
            <person name="Baroncelli R."/>
            <person name="Diaz J.F."/>
            <person name="Benocci T."/>
            <person name="Peng M."/>
            <person name="Battaglia E."/>
            <person name="Haridas S."/>
            <person name="Andreopoulos W."/>
            <person name="Labutti K."/>
            <person name="Pangilinan J."/>
            <person name="Floch G.L."/>
            <person name="Makela M.R."/>
            <person name="Henrissat B."/>
            <person name="Grigoriev I.V."/>
            <person name="Crouch J.A."/>
            <person name="De Vries R.P."/>
            <person name="Sukno S.A."/>
            <person name="Thon M.R."/>
        </authorList>
    </citation>
    <scope>NUCLEOTIDE SEQUENCE</scope>
    <source>
        <strain evidence="2">CBS 125086</strain>
    </source>
</reference>
<protein>
    <submittedName>
        <fullName evidence="2">Uncharacterized protein</fullName>
    </submittedName>
</protein>
<organism evidence="2 3">
    <name type="scientific">Colletotrichum navitas</name>
    <dbReference type="NCBI Taxonomy" id="681940"/>
    <lineage>
        <taxon>Eukaryota</taxon>
        <taxon>Fungi</taxon>
        <taxon>Dikarya</taxon>
        <taxon>Ascomycota</taxon>
        <taxon>Pezizomycotina</taxon>
        <taxon>Sordariomycetes</taxon>
        <taxon>Hypocreomycetidae</taxon>
        <taxon>Glomerellales</taxon>
        <taxon>Glomerellaceae</taxon>
        <taxon>Colletotrichum</taxon>
        <taxon>Colletotrichum graminicola species complex</taxon>
    </lineage>
</organism>
<name>A0AAD8PJV9_9PEZI</name>